<feature type="domain" description="FMN-binding" evidence="1">
    <location>
        <begin position="57"/>
        <end position="131"/>
    </location>
</feature>
<accession>A0A098QXK1</accession>
<proteinExistence type="predicted"/>
<evidence type="ECO:0000313" key="2">
    <source>
        <dbReference type="EMBL" id="KGE72399.1"/>
    </source>
</evidence>
<dbReference type="InterPro" id="IPR007329">
    <property type="entry name" value="FMN-bd"/>
</dbReference>
<keyword evidence="3" id="KW-1185">Reference proteome</keyword>
<dbReference type="STRING" id="1480694.DC28_06915"/>
<sequence length="131" mass="14506">MKKRTRVVLISLGLLVALGIAGGIVISRMVDRFSTYLDTVEIIPVDISAVGDGTYRGMVDTGVILVELEARIENHRIVDIRLLQHRNGQGEKAVRIIPRILEEQRIDVDTITGATYSSLVIQDALSRALRQ</sequence>
<protein>
    <recommendedName>
        <fullName evidence="1">FMN-binding domain-containing protein</fullName>
    </recommendedName>
</protein>
<organism evidence="2 3">
    <name type="scientific">Spirochaeta lutea</name>
    <dbReference type="NCBI Taxonomy" id="1480694"/>
    <lineage>
        <taxon>Bacteria</taxon>
        <taxon>Pseudomonadati</taxon>
        <taxon>Spirochaetota</taxon>
        <taxon>Spirochaetia</taxon>
        <taxon>Spirochaetales</taxon>
        <taxon>Spirochaetaceae</taxon>
        <taxon>Spirochaeta</taxon>
    </lineage>
</organism>
<dbReference type="GO" id="GO:0016020">
    <property type="term" value="C:membrane"/>
    <property type="evidence" value="ECO:0007669"/>
    <property type="project" value="InterPro"/>
</dbReference>
<dbReference type="eggNOG" id="COG3976">
    <property type="taxonomic scope" value="Bacteria"/>
</dbReference>
<comment type="caution">
    <text evidence="2">The sequence shown here is derived from an EMBL/GenBank/DDBJ whole genome shotgun (WGS) entry which is preliminary data.</text>
</comment>
<reference evidence="2 3" key="1">
    <citation type="submission" date="2014-05" db="EMBL/GenBank/DDBJ databases">
        <title>De novo Genome Sequence of Spirocheata sp.</title>
        <authorList>
            <person name="Shivani Y."/>
            <person name="Subhash Y."/>
            <person name="Tushar L."/>
            <person name="Sasikala C."/>
            <person name="Ramana C.V."/>
        </authorList>
    </citation>
    <scope>NUCLEOTIDE SEQUENCE [LARGE SCALE GENOMIC DNA]</scope>
    <source>
        <strain evidence="2 3">JC230</strain>
    </source>
</reference>
<evidence type="ECO:0000313" key="3">
    <source>
        <dbReference type="Proteomes" id="UP000029692"/>
    </source>
</evidence>
<dbReference type="Pfam" id="PF04205">
    <property type="entry name" value="FMN_bind"/>
    <property type="match status" value="1"/>
</dbReference>
<dbReference type="EMBL" id="JNUP01000052">
    <property type="protein sequence ID" value="KGE72399.1"/>
    <property type="molecule type" value="Genomic_DNA"/>
</dbReference>
<dbReference type="Proteomes" id="UP000029692">
    <property type="component" value="Unassembled WGS sequence"/>
</dbReference>
<dbReference type="RefSeq" id="WP_037547145.1">
    <property type="nucleotide sequence ID" value="NZ_JNUP01000052.1"/>
</dbReference>
<name>A0A098QXK1_9SPIO</name>
<dbReference type="Gene3D" id="3.90.1010.20">
    <property type="match status" value="1"/>
</dbReference>
<dbReference type="GO" id="GO:0010181">
    <property type="term" value="F:FMN binding"/>
    <property type="evidence" value="ECO:0007669"/>
    <property type="project" value="InterPro"/>
</dbReference>
<dbReference type="SMART" id="SM00900">
    <property type="entry name" value="FMN_bind"/>
    <property type="match status" value="1"/>
</dbReference>
<evidence type="ECO:0000259" key="1">
    <source>
        <dbReference type="SMART" id="SM00900"/>
    </source>
</evidence>
<dbReference type="AlphaFoldDB" id="A0A098QXK1"/>
<gene>
    <name evidence="2" type="ORF">DC28_06915</name>
</gene>
<dbReference type="OrthoDB" id="311713at2"/>